<accession>A0ABU6YD06</accession>
<organism evidence="3 4">
    <name type="scientific">Stylosanthes scabra</name>
    <dbReference type="NCBI Taxonomy" id="79078"/>
    <lineage>
        <taxon>Eukaryota</taxon>
        <taxon>Viridiplantae</taxon>
        <taxon>Streptophyta</taxon>
        <taxon>Embryophyta</taxon>
        <taxon>Tracheophyta</taxon>
        <taxon>Spermatophyta</taxon>
        <taxon>Magnoliopsida</taxon>
        <taxon>eudicotyledons</taxon>
        <taxon>Gunneridae</taxon>
        <taxon>Pentapetalae</taxon>
        <taxon>rosids</taxon>
        <taxon>fabids</taxon>
        <taxon>Fabales</taxon>
        <taxon>Fabaceae</taxon>
        <taxon>Papilionoideae</taxon>
        <taxon>50 kb inversion clade</taxon>
        <taxon>dalbergioids sensu lato</taxon>
        <taxon>Dalbergieae</taxon>
        <taxon>Pterocarpus clade</taxon>
        <taxon>Stylosanthes</taxon>
    </lineage>
</organism>
<dbReference type="PANTHER" id="PTHR11764">
    <property type="entry name" value="TERPENE CYCLASE/MUTASE FAMILY MEMBER"/>
    <property type="match status" value="1"/>
</dbReference>
<dbReference type="SUPFAM" id="SSF48239">
    <property type="entry name" value="Terpenoid cyclases/Protein prenyltransferases"/>
    <property type="match status" value="1"/>
</dbReference>
<dbReference type="InterPro" id="IPR018333">
    <property type="entry name" value="Squalene_cyclase"/>
</dbReference>
<dbReference type="PANTHER" id="PTHR11764:SF19">
    <property type="entry name" value="TERPENE CYCLASE_MUTASE FAMILY MEMBER"/>
    <property type="match status" value="1"/>
</dbReference>
<dbReference type="Gene3D" id="1.50.10.20">
    <property type="match status" value="2"/>
</dbReference>
<evidence type="ECO:0000259" key="2">
    <source>
        <dbReference type="Pfam" id="PF13243"/>
    </source>
</evidence>
<sequence>MPLRRSTQQSVLERVKYKRKKIAYHDLRLNGCIYKLRVLSLIAHWADEPNSKTFKLHLARVPDYFWVAENGLKITALGSQTWDVAFAVQGIVACNMNKEYGHVLKKAHDFIKASQIRENPYGDYKAMHRHISKGAWAFSISDQALQVSDVTGETLTAALLLSKLPTELVGEKMEEQRFYDAVNVILSLQSSNGGYPVWEPQTAFRWLEKFNPTEVFESVIIDMEYGCWGVCYTYGTWFAVEALKACGKNYHNSASLRKACEFLLSKQLPNGGWGESYLSSQNKVYTNLEGNRVNIVQTSWALLALIGAGQAEIDPTPIHRGMKSLINSQMEDGDFPQPIHQRVMSKTKKSKDRK</sequence>
<reference evidence="3 4" key="1">
    <citation type="journal article" date="2023" name="Plants (Basel)">
        <title>Bridging the Gap: Combining Genomics and Transcriptomics Approaches to Understand Stylosanthes scabra, an Orphan Legume from the Brazilian Caatinga.</title>
        <authorList>
            <person name="Ferreira-Neto J.R.C."/>
            <person name="da Silva M.D."/>
            <person name="Binneck E."/>
            <person name="de Melo N.F."/>
            <person name="da Silva R.H."/>
            <person name="de Melo A.L.T.M."/>
            <person name="Pandolfi V."/>
            <person name="Bustamante F.O."/>
            <person name="Brasileiro-Vidal A.C."/>
            <person name="Benko-Iseppon A.M."/>
        </authorList>
    </citation>
    <scope>NUCLEOTIDE SEQUENCE [LARGE SCALE GENOMIC DNA]</scope>
    <source>
        <tissue evidence="3">Leaves</tissue>
    </source>
</reference>
<dbReference type="GO" id="GO:0042299">
    <property type="term" value="F:lupeol synthase activity"/>
    <property type="evidence" value="ECO:0007669"/>
    <property type="project" value="UniProtKB-EC"/>
</dbReference>
<name>A0ABU6YD06_9FABA</name>
<dbReference type="Pfam" id="PF13243">
    <property type="entry name" value="SQHop_cyclase_C"/>
    <property type="match status" value="2"/>
</dbReference>
<keyword evidence="4" id="KW-1185">Reference proteome</keyword>
<feature type="domain" description="Squalene cyclase C-terminal" evidence="2">
    <location>
        <begin position="79"/>
        <end position="209"/>
    </location>
</feature>
<feature type="domain" description="Squalene cyclase C-terminal" evidence="2">
    <location>
        <begin position="225"/>
        <end position="339"/>
    </location>
</feature>
<dbReference type="EC" id="5.4.99.41" evidence="3"/>
<dbReference type="InterPro" id="IPR032696">
    <property type="entry name" value="SQ_cyclase_C"/>
</dbReference>
<evidence type="ECO:0000256" key="1">
    <source>
        <dbReference type="ARBA" id="ARBA00022737"/>
    </source>
</evidence>
<evidence type="ECO:0000313" key="3">
    <source>
        <dbReference type="EMBL" id="MED6207802.1"/>
    </source>
</evidence>
<gene>
    <name evidence="3" type="primary">LUS1_8</name>
    <name evidence="3" type="ORF">PIB30_038995</name>
</gene>
<dbReference type="InterPro" id="IPR008930">
    <property type="entry name" value="Terpenoid_cyclase/PrenylTrfase"/>
</dbReference>
<protein>
    <submittedName>
        <fullName evidence="3">Lupeol synthase</fullName>
        <ecNumber evidence="3">5.4.99.41</ecNumber>
    </submittedName>
</protein>
<keyword evidence="3" id="KW-0413">Isomerase</keyword>
<dbReference type="EMBL" id="JASCZI010241859">
    <property type="protein sequence ID" value="MED6207802.1"/>
    <property type="molecule type" value="Genomic_DNA"/>
</dbReference>
<comment type="caution">
    <text evidence="3">The sequence shown here is derived from an EMBL/GenBank/DDBJ whole genome shotgun (WGS) entry which is preliminary data.</text>
</comment>
<dbReference type="Proteomes" id="UP001341840">
    <property type="component" value="Unassembled WGS sequence"/>
</dbReference>
<proteinExistence type="predicted"/>
<keyword evidence="1" id="KW-0677">Repeat</keyword>
<evidence type="ECO:0000313" key="4">
    <source>
        <dbReference type="Proteomes" id="UP001341840"/>
    </source>
</evidence>